<evidence type="ECO:0000256" key="3">
    <source>
        <dbReference type="ARBA" id="ARBA00023136"/>
    </source>
</evidence>
<feature type="transmembrane region" description="Helical" evidence="4">
    <location>
        <begin position="287"/>
        <end position="307"/>
    </location>
</feature>
<dbReference type="EMBL" id="NCKV01004423">
    <property type="protein sequence ID" value="RWS24775.1"/>
    <property type="molecule type" value="Genomic_DNA"/>
</dbReference>
<keyword evidence="2 4" id="KW-1133">Transmembrane helix</keyword>
<feature type="transmembrane region" description="Helical" evidence="4">
    <location>
        <begin position="340"/>
        <end position="364"/>
    </location>
</feature>
<keyword evidence="1 4" id="KW-0812">Transmembrane</keyword>
<feature type="transmembrane region" description="Helical" evidence="4">
    <location>
        <begin position="77"/>
        <end position="101"/>
    </location>
</feature>
<dbReference type="STRING" id="299467.A0A443SBJ3"/>
<feature type="transmembrane region" description="Helical" evidence="4">
    <location>
        <begin position="376"/>
        <end position="398"/>
    </location>
</feature>
<dbReference type="AlphaFoldDB" id="A0A443SBJ3"/>
<evidence type="ECO:0000313" key="5">
    <source>
        <dbReference type="EMBL" id="RWS24775.1"/>
    </source>
</evidence>
<feature type="transmembrane region" description="Helical" evidence="4">
    <location>
        <begin position="12"/>
        <end position="33"/>
    </location>
</feature>
<feature type="transmembrane region" description="Helical" evidence="4">
    <location>
        <begin position="107"/>
        <end position="128"/>
    </location>
</feature>
<sequence length="466" mass="51874">MKTSGNLKKITTFGIIICTFLHGLCYYSFNITLIDFKEIINKPLNDVSVGQTVRNLAACVGSILVGSVFSNYGNTQIILSLFVAFEGIMAAILTIVPNLILYDIINAFIGLSCGLIETISFVNIVNLWDEKSDPFIQALGFAVNFAMVVSPLLFSPFLSNVESEEHDLVCGESHVNKTANVTQEVAPFGKLHKSQIWMPHFFIGVMMAIIGSCCVILECRRIKYEEKNNVDDHNHETISLKVDHEATKIQEEQNTPYSKPCRLLFIILCCLLCAIFWNLHISKSKAVMMMTAISSSMAIGCLAGLLASMRIRPMAMLAILTFFLVIGNSILFFAASELELLAWIGGVTCSFVFGNYFVSVYNLLQEKAGMSNRIGSLFTVSAYILTAIGLPVLLANFIECTPIVFLYYTSSSITASIILYIIIAIICWGRKFKRVSNDIKPNATRNKLSIDHNFNKLFVFIDLLYY</sequence>
<name>A0A443SBJ3_9ACAR</name>
<keyword evidence="5" id="KW-0762">Sugar transport</keyword>
<feature type="transmembrane region" description="Helical" evidence="4">
    <location>
        <begin position="314"/>
        <end position="334"/>
    </location>
</feature>
<dbReference type="PANTHER" id="PTHR23121">
    <property type="entry name" value="SODIUM-DEPENDENT GLUCOSE TRANSPORTER 1"/>
    <property type="match status" value="1"/>
</dbReference>
<dbReference type="InterPro" id="IPR036259">
    <property type="entry name" value="MFS_trans_sf"/>
</dbReference>
<feature type="transmembrane region" description="Helical" evidence="4">
    <location>
        <begin position="263"/>
        <end position="281"/>
    </location>
</feature>
<comment type="caution">
    <text evidence="5">The sequence shown here is derived from an EMBL/GenBank/DDBJ whole genome shotgun (WGS) entry which is preliminary data.</text>
</comment>
<dbReference type="Gene3D" id="1.20.1250.20">
    <property type="entry name" value="MFS general substrate transporter like domains"/>
    <property type="match status" value="1"/>
</dbReference>
<evidence type="ECO:0000313" key="6">
    <source>
        <dbReference type="Proteomes" id="UP000288716"/>
    </source>
</evidence>
<evidence type="ECO:0000256" key="1">
    <source>
        <dbReference type="ARBA" id="ARBA00022692"/>
    </source>
</evidence>
<feature type="transmembrane region" description="Helical" evidence="4">
    <location>
        <begin position="135"/>
        <end position="154"/>
    </location>
</feature>
<evidence type="ECO:0000256" key="4">
    <source>
        <dbReference type="SAM" id="Phobius"/>
    </source>
</evidence>
<reference evidence="5 6" key="1">
    <citation type="journal article" date="2018" name="Gigascience">
        <title>Genomes of trombidid mites reveal novel predicted allergens and laterally-transferred genes associated with secondary metabolism.</title>
        <authorList>
            <person name="Dong X."/>
            <person name="Chaisiri K."/>
            <person name="Xia D."/>
            <person name="Armstrong S.D."/>
            <person name="Fang Y."/>
            <person name="Donnelly M.J."/>
            <person name="Kadowaki T."/>
            <person name="McGarry J.W."/>
            <person name="Darby A.C."/>
            <person name="Makepeace B.L."/>
        </authorList>
    </citation>
    <scope>NUCLEOTIDE SEQUENCE [LARGE SCALE GENOMIC DNA]</scope>
    <source>
        <strain evidence="5">UoL-UT</strain>
    </source>
</reference>
<proteinExistence type="predicted"/>
<dbReference type="PANTHER" id="PTHR23121:SF9">
    <property type="entry name" value="SODIUM-DEPENDENT GLUCOSE TRANSPORTER 1"/>
    <property type="match status" value="1"/>
</dbReference>
<evidence type="ECO:0000256" key="2">
    <source>
        <dbReference type="ARBA" id="ARBA00022989"/>
    </source>
</evidence>
<dbReference type="Proteomes" id="UP000288716">
    <property type="component" value="Unassembled WGS sequence"/>
</dbReference>
<keyword evidence="3 4" id="KW-0472">Membrane</keyword>
<keyword evidence="5" id="KW-0813">Transport</keyword>
<protein>
    <submittedName>
        <fullName evidence="5">Sodium-dependent glucose transporter 1-like protein</fullName>
    </submittedName>
</protein>
<accession>A0A443SBJ3</accession>
<feature type="transmembrane region" description="Helical" evidence="4">
    <location>
        <begin position="53"/>
        <end position="70"/>
    </location>
</feature>
<dbReference type="VEuPathDB" id="VectorBase:LDEU007265"/>
<feature type="transmembrane region" description="Helical" evidence="4">
    <location>
        <begin position="404"/>
        <end position="428"/>
    </location>
</feature>
<keyword evidence="6" id="KW-1185">Reference proteome</keyword>
<dbReference type="OrthoDB" id="6512734at2759"/>
<gene>
    <name evidence="5" type="ORF">B4U80_13851</name>
</gene>
<feature type="transmembrane region" description="Helical" evidence="4">
    <location>
        <begin position="196"/>
        <end position="217"/>
    </location>
</feature>
<organism evidence="5 6">
    <name type="scientific">Leptotrombidium deliense</name>
    <dbReference type="NCBI Taxonomy" id="299467"/>
    <lineage>
        <taxon>Eukaryota</taxon>
        <taxon>Metazoa</taxon>
        <taxon>Ecdysozoa</taxon>
        <taxon>Arthropoda</taxon>
        <taxon>Chelicerata</taxon>
        <taxon>Arachnida</taxon>
        <taxon>Acari</taxon>
        <taxon>Acariformes</taxon>
        <taxon>Trombidiformes</taxon>
        <taxon>Prostigmata</taxon>
        <taxon>Anystina</taxon>
        <taxon>Parasitengona</taxon>
        <taxon>Trombiculoidea</taxon>
        <taxon>Trombiculidae</taxon>
        <taxon>Leptotrombidium</taxon>
    </lineage>
</organism>
<dbReference type="SUPFAM" id="SSF103473">
    <property type="entry name" value="MFS general substrate transporter"/>
    <property type="match status" value="1"/>
</dbReference>